<feature type="region of interest" description="Disordered" evidence="1">
    <location>
        <begin position="713"/>
        <end position="753"/>
    </location>
</feature>
<dbReference type="PANTHER" id="PTHR46836">
    <property type="entry name" value="AFADIN"/>
    <property type="match status" value="1"/>
</dbReference>
<dbReference type="AlphaFoldDB" id="A0A5P1FK88"/>
<evidence type="ECO:0008006" key="6">
    <source>
        <dbReference type="Google" id="ProtNLM"/>
    </source>
</evidence>
<dbReference type="Gramene" id="ONK76990">
    <property type="protein sequence ID" value="ONK76990"/>
    <property type="gene ID" value="A4U43_C02F1980"/>
</dbReference>
<proteinExistence type="predicted"/>
<protein>
    <recommendedName>
        <fullName evidence="6">DUF4378 domain-containing protein</fullName>
    </recommendedName>
</protein>
<reference evidence="5" key="1">
    <citation type="journal article" date="2017" name="Nat. Commun.">
        <title>The asparagus genome sheds light on the origin and evolution of a young Y chromosome.</title>
        <authorList>
            <person name="Harkess A."/>
            <person name="Zhou J."/>
            <person name="Xu C."/>
            <person name="Bowers J.E."/>
            <person name="Van der Hulst R."/>
            <person name="Ayyampalayam S."/>
            <person name="Mercati F."/>
            <person name="Riccardi P."/>
            <person name="McKain M.R."/>
            <person name="Kakrana A."/>
            <person name="Tang H."/>
            <person name="Ray J."/>
            <person name="Groenendijk J."/>
            <person name="Arikit S."/>
            <person name="Mathioni S.M."/>
            <person name="Nakano M."/>
            <person name="Shan H."/>
            <person name="Telgmann-Rauber A."/>
            <person name="Kanno A."/>
            <person name="Yue Z."/>
            <person name="Chen H."/>
            <person name="Li W."/>
            <person name="Chen Y."/>
            <person name="Xu X."/>
            <person name="Zhang Y."/>
            <person name="Luo S."/>
            <person name="Chen H."/>
            <person name="Gao J."/>
            <person name="Mao Z."/>
            <person name="Pires J.C."/>
            <person name="Luo M."/>
            <person name="Kudrna D."/>
            <person name="Wing R.A."/>
            <person name="Meyers B.C."/>
            <person name="Yi K."/>
            <person name="Kong H."/>
            <person name="Lavrijsen P."/>
            <person name="Sunseri F."/>
            <person name="Falavigna A."/>
            <person name="Ye Y."/>
            <person name="Leebens-Mack J.H."/>
            <person name="Chen G."/>
        </authorList>
    </citation>
    <scope>NUCLEOTIDE SEQUENCE [LARGE SCALE GENOMIC DNA]</scope>
    <source>
        <strain evidence="5">cv. DH0086</strain>
    </source>
</reference>
<feature type="compositionally biased region" description="Polar residues" evidence="1">
    <location>
        <begin position="717"/>
        <end position="750"/>
    </location>
</feature>
<feature type="compositionally biased region" description="Basic residues" evidence="1">
    <location>
        <begin position="592"/>
        <end position="601"/>
    </location>
</feature>
<dbReference type="InterPro" id="IPR025486">
    <property type="entry name" value="DUF4378"/>
</dbReference>
<sequence>MDWRSRYGGGWARRAIGRAHVREGGRSRNSTSVSKIASNSINHNESPLQGRPVASESQRCSSKKVTGTIKSLIHEETSMETKVGQSSQSVIAKLMGLDSSPPPKIFKQPGIRHSLPKPTYRYPKIHSSGKRSNEHRAFQDVTEIRDPVRAEKQTNQPGVKRDSHLDKDNTDMSFVRQKFMVEANRLSTDETLQGSKEFNDAIEVLDSSKDLFLDFLDKPNSLFTSDRHNLKTCPPAQREDHITILRASKSKTGETDDVSCRSEVKYGSCTQMQKDAISTSRKPVTNLFNHLHKEDSVSLSYKLLKSRNGKTNTKVRSSRVAVLKPNLGKTQNMGRSVSHPSHEKYPCGYRRHREFQQSGIQESFAEGREQWNLFDNMEVMSQRKVGSRGIAREIRKQMKCPLNSCSDKMLFSSFNRHTKDDSSCALAGMHDSNKFGRFQRNLDNFDYWSRASSPSSSCSSESSFGREARKRLSERWRMTKANEAKCVGGGSSTSGEMSAISDRKFPKENLESVKVQKVSDEQFHSFGVSSGDGLMEECFTNLPRSPSISASSPVHGMPKSSRQHVADGDSSYTLKDVLNVGEVESSLGTLSPRRRSSRKSFKFQTYKPHLSPSGEENKLPVIEIHVNQEEQRNEIYVSDSSKVHILSKFSEEFVASSSHLIDSSLVTESLTVGMLSTTSEGNVEQPAQKWESSAIGYMDGVIEDTLPRHLQLDSAPSECSESGSDSMTSSRDAEQQSPVSVLEHSSNEGLSNPHYFGRASAGLQELRMQLHLLRLKSDKYNRECKTPALSEDCIGEILLAYKNEEDRDYSYLVDIINLGIYGADQDILLSTSCSTKHSVDFNVFEKLEGKYGLLVEWSRLDRRLLDDLISSSLTEILSSGRKLELVGDRLIEEVWQMLVRKRKELSRPKPEEKFLDPRWLDVGDDIETIGREIESMLEDDLLEEVVFDLLILSTSRE</sequence>
<feature type="region of interest" description="Disordered" evidence="1">
    <location>
        <begin position="22"/>
        <end position="59"/>
    </location>
</feature>
<evidence type="ECO:0000256" key="1">
    <source>
        <dbReference type="SAM" id="MobiDB-lite"/>
    </source>
</evidence>
<dbReference type="OMA" id="TNMIQER"/>
<dbReference type="Pfam" id="PF14309">
    <property type="entry name" value="DUF4378"/>
    <property type="match status" value="1"/>
</dbReference>
<keyword evidence="5" id="KW-1185">Reference proteome</keyword>
<accession>A0A5P1FK88</accession>
<dbReference type="Pfam" id="PF12552">
    <property type="entry name" value="DUF3741"/>
    <property type="match status" value="1"/>
</dbReference>
<evidence type="ECO:0000259" key="2">
    <source>
        <dbReference type="Pfam" id="PF12552"/>
    </source>
</evidence>
<feature type="region of interest" description="Disordered" evidence="1">
    <location>
        <begin position="548"/>
        <end position="567"/>
    </location>
</feature>
<name>A0A5P1FK88_ASPOF</name>
<gene>
    <name evidence="4" type="ORF">A4U43_C02F1980</name>
</gene>
<organism evidence="4 5">
    <name type="scientific">Asparagus officinalis</name>
    <name type="common">Garden asparagus</name>
    <dbReference type="NCBI Taxonomy" id="4686"/>
    <lineage>
        <taxon>Eukaryota</taxon>
        <taxon>Viridiplantae</taxon>
        <taxon>Streptophyta</taxon>
        <taxon>Embryophyta</taxon>
        <taxon>Tracheophyta</taxon>
        <taxon>Spermatophyta</taxon>
        <taxon>Magnoliopsida</taxon>
        <taxon>Liliopsida</taxon>
        <taxon>Asparagales</taxon>
        <taxon>Asparagaceae</taxon>
        <taxon>Asparagoideae</taxon>
        <taxon>Asparagus</taxon>
    </lineage>
</organism>
<feature type="compositionally biased region" description="Polar residues" evidence="1">
    <location>
        <begin position="27"/>
        <end position="47"/>
    </location>
</feature>
<dbReference type="PANTHER" id="PTHR46836:SF8">
    <property type="entry name" value="AFADIN"/>
    <property type="match status" value="1"/>
</dbReference>
<evidence type="ECO:0000259" key="3">
    <source>
        <dbReference type="Pfam" id="PF14309"/>
    </source>
</evidence>
<evidence type="ECO:0000313" key="5">
    <source>
        <dbReference type="Proteomes" id="UP000243459"/>
    </source>
</evidence>
<feature type="region of interest" description="Disordered" evidence="1">
    <location>
        <begin position="100"/>
        <end position="139"/>
    </location>
</feature>
<feature type="domain" description="DUF3741" evidence="2">
    <location>
        <begin position="177"/>
        <end position="221"/>
    </location>
</feature>
<feature type="domain" description="DUF4378" evidence="3">
    <location>
        <begin position="808"/>
        <end position="944"/>
    </location>
</feature>
<evidence type="ECO:0000313" key="4">
    <source>
        <dbReference type="EMBL" id="ONK76990.1"/>
    </source>
</evidence>
<dbReference type="Proteomes" id="UP000243459">
    <property type="component" value="Chromosome 2"/>
</dbReference>
<dbReference type="EMBL" id="CM007382">
    <property type="protein sequence ID" value="ONK76990.1"/>
    <property type="molecule type" value="Genomic_DNA"/>
</dbReference>
<dbReference type="InterPro" id="IPR022212">
    <property type="entry name" value="DUF3741"/>
</dbReference>
<feature type="region of interest" description="Disordered" evidence="1">
    <location>
        <begin position="585"/>
        <end position="614"/>
    </location>
</feature>